<organism evidence="2 3">
    <name type="scientific">Oryzias sinensis</name>
    <name type="common">Chinese medaka</name>
    <dbReference type="NCBI Taxonomy" id="183150"/>
    <lineage>
        <taxon>Eukaryota</taxon>
        <taxon>Metazoa</taxon>
        <taxon>Chordata</taxon>
        <taxon>Craniata</taxon>
        <taxon>Vertebrata</taxon>
        <taxon>Euteleostomi</taxon>
        <taxon>Actinopterygii</taxon>
        <taxon>Neopterygii</taxon>
        <taxon>Teleostei</taxon>
        <taxon>Neoteleostei</taxon>
        <taxon>Acanthomorphata</taxon>
        <taxon>Ovalentaria</taxon>
        <taxon>Atherinomorphae</taxon>
        <taxon>Beloniformes</taxon>
        <taxon>Adrianichthyidae</taxon>
        <taxon>Oryziinae</taxon>
        <taxon>Oryzias</taxon>
    </lineage>
</organism>
<feature type="region of interest" description="Disordered" evidence="1">
    <location>
        <begin position="46"/>
        <end position="67"/>
    </location>
</feature>
<accession>A0A8C8DGR6</accession>
<sequence>RFLQDYAIMVDRDEQSPSDEPFSPSEELVLVVRLLVKHLHAFSNSLKSEQVSPSPPPQSHAHTSPLDEFKSTASVIGLWTPPSEQ</sequence>
<dbReference type="Pfam" id="PF14724">
    <property type="entry name" value="mit_SMPDase"/>
    <property type="match status" value="1"/>
</dbReference>
<dbReference type="InterPro" id="IPR024129">
    <property type="entry name" value="Sphingomy_SMPD4"/>
</dbReference>
<dbReference type="AlphaFoldDB" id="A0A8C8DGR6"/>
<reference evidence="2" key="1">
    <citation type="submission" date="2025-08" db="UniProtKB">
        <authorList>
            <consortium name="Ensembl"/>
        </authorList>
    </citation>
    <scope>IDENTIFICATION</scope>
</reference>
<proteinExistence type="predicted"/>
<name>A0A8C8DGR6_9TELE</name>
<dbReference type="GeneTree" id="ENSGT00940000169219"/>
<protein>
    <submittedName>
        <fullName evidence="2">Uncharacterized protein</fullName>
    </submittedName>
</protein>
<dbReference type="Proteomes" id="UP000694383">
    <property type="component" value="Unplaced"/>
</dbReference>
<dbReference type="Ensembl" id="ENSOSIT00000004882.1">
    <property type="protein sequence ID" value="ENSOSIP00000004567.1"/>
    <property type="gene ID" value="ENSOSIG00000003104.1"/>
</dbReference>
<evidence type="ECO:0000313" key="3">
    <source>
        <dbReference type="Proteomes" id="UP000694383"/>
    </source>
</evidence>
<reference evidence="2" key="2">
    <citation type="submission" date="2025-09" db="UniProtKB">
        <authorList>
            <consortium name="Ensembl"/>
        </authorList>
    </citation>
    <scope>IDENTIFICATION</scope>
</reference>
<dbReference type="GO" id="GO:0050290">
    <property type="term" value="F:sphingomyelin phosphodiesterase D activity"/>
    <property type="evidence" value="ECO:0007669"/>
    <property type="project" value="InterPro"/>
</dbReference>
<evidence type="ECO:0000256" key="1">
    <source>
        <dbReference type="SAM" id="MobiDB-lite"/>
    </source>
</evidence>
<keyword evidence="3" id="KW-1185">Reference proteome</keyword>
<evidence type="ECO:0000313" key="2">
    <source>
        <dbReference type="Ensembl" id="ENSOSIP00000004567.1"/>
    </source>
</evidence>